<evidence type="ECO:0008006" key="3">
    <source>
        <dbReference type="Google" id="ProtNLM"/>
    </source>
</evidence>
<dbReference type="Gene3D" id="3.40.50.300">
    <property type="entry name" value="P-loop containing nucleotide triphosphate hydrolases"/>
    <property type="match status" value="1"/>
</dbReference>
<dbReference type="PANTHER" id="PTHR39206:SF1">
    <property type="entry name" value="SLL8004 PROTEIN"/>
    <property type="match status" value="1"/>
</dbReference>
<dbReference type="eggNOG" id="COG4185">
    <property type="taxonomic scope" value="Bacteria"/>
</dbReference>
<dbReference type="Proteomes" id="UP000030185">
    <property type="component" value="Unassembled WGS sequence"/>
</dbReference>
<reference evidence="1 2" key="1">
    <citation type="submission" date="2014-09" db="EMBL/GenBank/DDBJ databases">
        <title>Sporocytophaga myxococcoides PG-01 genome sequencing.</title>
        <authorList>
            <person name="Liu L."/>
            <person name="Gao P.J."/>
            <person name="Chen G.J."/>
            <person name="Wang L.S."/>
        </authorList>
    </citation>
    <scope>NUCLEOTIDE SEQUENCE [LARGE SCALE GENOMIC DNA]</scope>
    <source>
        <strain evidence="1 2">PG-01</strain>
    </source>
</reference>
<dbReference type="InterPro" id="IPR027417">
    <property type="entry name" value="P-loop_NTPase"/>
</dbReference>
<gene>
    <name evidence="1" type="ORF">MYP_1224</name>
</gene>
<dbReference type="STRING" id="153721.MYP_1224"/>
<dbReference type="AlphaFoldDB" id="A0A098LAL4"/>
<proteinExistence type="predicted"/>
<name>A0A098LAL4_9BACT</name>
<evidence type="ECO:0000313" key="1">
    <source>
        <dbReference type="EMBL" id="GAL83996.1"/>
    </source>
</evidence>
<dbReference type="PANTHER" id="PTHR39206">
    <property type="entry name" value="SLL8004 PROTEIN"/>
    <property type="match status" value="1"/>
</dbReference>
<dbReference type="SUPFAM" id="SSF52540">
    <property type="entry name" value="P-loop containing nucleoside triphosphate hydrolases"/>
    <property type="match status" value="1"/>
</dbReference>
<organism evidence="1 2">
    <name type="scientific">Sporocytophaga myxococcoides</name>
    <dbReference type="NCBI Taxonomy" id="153721"/>
    <lineage>
        <taxon>Bacteria</taxon>
        <taxon>Pseudomonadati</taxon>
        <taxon>Bacteroidota</taxon>
        <taxon>Cytophagia</taxon>
        <taxon>Cytophagales</taxon>
        <taxon>Cytophagaceae</taxon>
        <taxon>Sporocytophaga</taxon>
    </lineage>
</organism>
<dbReference type="EMBL" id="BBLT01000002">
    <property type="protein sequence ID" value="GAL83996.1"/>
    <property type="molecule type" value="Genomic_DNA"/>
</dbReference>
<sequence length="247" mass="28688">MAHKQKRLRIFAGPNGSGKSSLFHDFSNRVDFNVGYFLNADNVEKEPREKGFINLSELNLKVDKKSFQDFSKSSTLKKKAKKEGYKIDIKYIDNILVNQSKETNSYEAAFVTAFIRQEFIKSGVSYSFETVMSHPSKLEDIIWANKAGYKTYLYYISTESPIVNIDRIDNRVGKGGHYVGEDKINSRYIASLDLLFQAIKLVRRAYIFDNSGREYKLVAEFFKGEMKYHDKKFPAWFLKNVIEKQEE</sequence>
<dbReference type="RefSeq" id="WP_045459846.1">
    <property type="nucleotide sequence ID" value="NZ_BBLT01000002.1"/>
</dbReference>
<evidence type="ECO:0000313" key="2">
    <source>
        <dbReference type="Proteomes" id="UP000030185"/>
    </source>
</evidence>
<accession>A0A098LAL4</accession>
<protein>
    <recommendedName>
        <fullName evidence="3">UDP-N-acetylglucosamine kinase</fullName>
    </recommendedName>
</protein>
<dbReference type="OrthoDB" id="9791543at2"/>
<comment type="caution">
    <text evidence="1">The sequence shown here is derived from an EMBL/GenBank/DDBJ whole genome shotgun (WGS) entry which is preliminary data.</text>
</comment>
<keyword evidence="2" id="KW-1185">Reference proteome</keyword>